<dbReference type="EMBL" id="KV784357">
    <property type="protein sequence ID" value="OEU18116.1"/>
    <property type="molecule type" value="Genomic_DNA"/>
</dbReference>
<dbReference type="PANTHER" id="PTHR33418">
    <property type="entry name" value="HELICASE-ASSOCIATED"/>
    <property type="match status" value="1"/>
</dbReference>
<dbReference type="Proteomes" id="UP000095751">
    <property type="component" value="Unassembled WGS sequence"/>
</dbReference>
<dbReference type="KEGG" id="fcy:FRACYDRAFT_184749"/>
<feature type="domain" description="Helicase-associated" evidence="2">
    <location>
        <begin position="38"/>
        <end position="100"/>
    </location>
</feature>
<dbReference type="AlphaFoldDB" id="A0A1E7FIW7"/>
<feature type="domain" description="Helicase-associated" evidence="2">
    <location>
        <begin position="106"/>
        <end position="168"/>
    </location>
</feature>
<evidence type="ECO:0000259" key="2">
    <source>
        <dbReference type="Pfam" id="PF03457"/>
    </source>
</evidence>
<dbReference type="Pfam" id="PF03457">
    <property type="entry name" value="HA"/>
    <property type="match status" value="3"/>
</dbReference>
<keyword evidence="4" id="KW-1185">Reference proteome</keyword>
<evidence type="ECO:0000256" key="1">
    <source>
        <dbReference type="SAM" id="MobiDB-lite"/>
    </source>
</evidence>
<feature type="domain" description="Helicase-associated" evidence="2">
    <location>
        <begin position="174"/>
        <end position="236"/>
    </location>
</feature>
<evidence type="ECO:0000313" key="3">
    <source>
        <dbReference type="EMBL" id="OEU18116.1"/>
    </source>
</evidence>
<protein>
    <submittedName>
        <fullName evidence="3">HA-domain-containing protein</fullName>
    </submittedName>
</protein>
<dbReference type="PANTHER" id="PTHR33418:SF1">
    <property type="entry name" value="HELICASE-ASSOCIATED DOMAIN-CONTAINING PROTEIN"/>
    <property type="match status" value="1"/>
</dbReference>
<name>A0A1E7FIW7_9STRA</name>
<dbReference type="Gene3D" id="6.10.140.530">
    <property type="match status" value="3"/>
</dbReference>
<gene>
    <name evidence="3" type="ORF">FRACYDRAFT_184749</name>
</gene>
<evidence type="ECO:0000313" key="4">
    <source>
        <dbReference type="Proteomes" id="UP000095751"/>
    </source>
</evidence>
<feature type="region of interest" description="Disordered" evidence="1">
    <location>
        <begin position="1"/>
        <end position="30"/>
    </location>
</feature>
<proteinExistence type="predicted"/>
<feature type="compositionally biased region" description="Acidic residues" evidence="1">
    <location>
        <begin position="1"/>
        <end position="14"/>
    </location>
</feature>
<dbReference type="OrthoDB" id="76658at2759"/>
<dbReference type="InParanoid" id="A0A1E7FIW7"/>
<accession>A0A1E7FIW7</accession>
<dbReference type="InterPro" id="IPR005114">
    <property type="entry name" value="Helicase_assoc"/>
</dbReference>
<reference evidence="3 4" key="1">
    <citation type="submission" date="2016-09" db="EMBL/GenBank/DDBJ databases">
        <title>Extensive genetic diversity and differential bi-allelic expression allows diatom success in the polar Southern Ocean.</title>
        <authorList>
            <consortium name="DOE Joint Genome Institute"/>
            <person name="Mock T."/>
            <person name="Otillar R.P."/>
            <person name="Strauss J."/>
            <person name="Dupont C."/>
            <person name="Frickenhaus S."/>
            <person name="Maumus F."/>
            <person name="Mcmullan M."/>
            <person name="Sanges R."/>
            <person name="Schmutz J."/>
            <person name="Toseland A."/>
            <person name="Valas R."/>
            <person name="Veluchamy A."/>
            <person name="Ward B.J."/>
            <person name="Allen A."/>
            <person name="Barry K."/>
            <person name="Falciatore A."/>
            <person name="Ferrante M."/>
            <person name="Fortunato A.E."/>
            <person name="Gloeckner G."/>
            <person name="Gruber A."/>
            <person name="Hipkin R."/>
            <person name="Janech M."/>
            <person name="Kroth P."/>
            <person name="Leese F."/>
            <person name="Lindquist E."/>
            <person name="Lyon B.R."/>
            <person name="Martin J."/>
            <person name="Mayer C."/>
            <person name="Parker M."/>
            <person name="Quesneville H."/>
            <person name="Raymond J."/>
            <person name="Uhlig C."/>
            <person name="Valentin K.U."/>
            <person name="Worden A.Z."/>
            <person name="Armbrust E.V."/>
            <person name="Bowler C."/>
            <person name="Green B."/>
            <person name="Moulton V."/>
            <person name="Van Oosterhout C."/>
            <person name="Grigoriev I."/>
        </authorList>
    </citation>
    <scope>NUCLEOTIDE SEQUENCE [LARGE SCALE GENOMIC DNA]</scope>
    <source>
        <strain evidence="3 4">CCMP1102</strain>
    </source>
</reference>
<sequence>MQTQLDSDDDDNDDNNAVSSTKSIEGKGTLGRYTSPHDRIWDEHFQCLVAYKKEYNSTTVPKAYKVNDLNLGIWVQRQRKNFRNDELSEERINHLESIGFVWNSYDAQWMETYQRLVAYKKQHKSTDVPFVYKVNGLFLGRWVNRQRTYFKNNELSEERINHLESIDFVWDSYDAQWMEMYNKLVEYKRQHHGSTPVRRGYTEDPSLGKWIYDQSYAYNKGNLLGKRLKLLNAINFDWS</sequence>
<organism evidence="3 4">
    <name type="scientific">Fragilariopsis cylindrus CCMP1102</name>
    <dbReference type="NCBI Taxonomy" id="635003"/>
    <lineage>
        <taxon>Eukaryota</taxon>
        <taxon>Sar</taxon>
        <taxon>Stramenopiles</taxon>
        <taxon>Ochrophyta</taxon>
        <taxon>Bacillariophyta</taxon>
        <taxon>Bacillariophyceae</taxon>
        <taxon>Bacillariophycidae</taxon>
        <taxon>Bacillariales</taxon>
        <taxon>Bacillariaceae</taxon>
        <taxon>Fragilariopsis</taxon>
    </lineage>
</organism>